<dbReference type="SUPFAM" id="SSF57667">
    <property type="entry name" value="beta-beta-alpha zinc fingers"/>
    <property type="match status" value="1"/>
</dbReference>
<dbReference type="GO" id="GO:0000978">
    <property type="term" value="F:RNA polymerase II cis-regulatory region sequence-specific DNA binding"/>
    <property type="evidence" value="ECO:0007669"/>
    <property type="project" value="TreeGrafter"/>
</dbReference>
<dbReference type="PROSITE" id="PS00028">
    <property type="entry name" value="ZINC_FINGER_C2H2_1"/>
    <property type="match status" value="1"/>
</dbReference>
<dbReference type="GO" id="GO:0008270">
    <property type="term" value="F:zinc ion binding"/>
    <property type="evidence" value="ECO:0007669"/>
    <property type="project" value="UniProtKB-KW"/>
</dbReference>
<keyword evidence="3 5" id="KW-0863">Zinc-finger</keyword>
<keyword evidence="2" id="KW-0677">Repeat</keyword>
<comment type="caution">
    <text evidence="7">The sequence shown here is derived from an EMBL/GenBank/DDBJ whole genome shotgun (WGS) entry which is preliminary data.</text>
</comment>
<feature type="non-terminal residue" evidence="7">
    <location>
        <position position="1"/>
    </location>
</feature>
<reference evidence="7 8" key="1">
    <citation type="submission" date="2016-07" db="EMBL/GenBank/DDBJ databases">
        <title>Pervasive Adenine N6-methylation of Active Genes in Fungi.</title>
        <authorList>
            <consortium name="DOE Joint Genome Institute"/>
            <person name="Mondo S.J."/>
            <person name="Dannebaum R.O."/>
            <person name="Kuo R.C."/>
            <person name="Labutti K."/>
            <person name="Haridas S."/>
            <person name="Kuo A."/>
            <person name="Salamov A."/>
            <person name="Ahrendt S.R."/>
            <person name="Lipzen A."/>
            <person name="Sullivan W."/>
            <person name="Andreopoulos W.B."/>
            <person name="Clum A."/>
            <person name="Lindquist E."/>
            <person name="Daum C."/>
            <person name="Ramamoorthy G.K."/>
            <person name="Gryganskyi A."/>
            <person name="Culley D."/>
            <person name="Magnuson J.K."/>
            <person name="James T.Y."/>
            <person name="O'Malley M.A."/>
            <person name="Stajich J.E."/>
            <person name="Spatafora J.W."/>
            <person name="Visel A."/>
            <person name="Grigoriev I.V."/>
        </authorList>
    </citation>
    <scope>NUCLEOTIDE SEQUENCE [LARGE SCALE GENOMIC DNA]</scope>
    <source>
        <strain evidence="7 8">CBS 115471</strain>
    </source>
</reference>
<dbReference type="InterPro" id="IPR036236">
    <property type="entry name" value="Znf_C2H2_sf"/>
</dbReference>
<proteinExistence type="predicted"/>
<dbReference type="OrthoDB" id="8117402at2759"/>
<keyword evidence="1" id="KW-0479">Metal-binding</keyword>
<dbReference type="PANTHER" id="PTHR19818:SF144">
    <property type="entry name" value="METALLOTHIONEIN EXPRESSION ACTIVATOR-RELATED"/>
    <property type="match status" value="1"/>
</dbReference>
<protein>
    <recommendedName>
        <fullName evidence="6">C2H2-type domain-containing protein</fullName>
    </recommendedName>
</protein>
<evidence type="ECO:0000256" key="2">
    <source>
        <dbReference type="ARBA" id="ARBA00022737"/>
    </source>
</evidence>
<organism evidence="7 8">
    <name type="scientific">Clohesyomyces aquaticus</name>
    <dbReference type="NCBI Taxonomy" id="1231657"/>
    <lineage>
        <taxon>Eukaryota</taxon>
        <taxon>Fungi</taxon>
        <taxon>Dikarya</taxon>
        <taxon>Ascomycota</taxon>
        <taxon>Pezizomycotina</taxon>
        <taxon>Dothideomycetes</taxon>
        <taxon>Pleosporomycetidae</taxon>
        <taxon>Pleosporales</taxon>
        <taxon>Lindgomycetaceae</taxon>
        <taxon>Clohesyomyces</taxon>
    </lineage>
</organism>
<dbReference type="PROSITE" id="PS50157">
    <property type="entry name" value="ZINC_FINGER_C2H2_2"/>
    <property type="match status" value="1"/>
</dbReference>
<dbReference type="GO" id="GO:0000981">
    <property type="term" value="F:DNA-binding transcription factor activity, RNA polymerase II-specific"/>
    <property type="evidence" value="ECO:0007669"/>
    <property type="project" value="TreeGrafter"/>
</dbReference>
<keyword evidence="8" id="KW-1185">Reference proteome</keyword>
<dbReference type="Gene3D" id="3.30.160.60">
    <property type="entry name" value="Classic Zinc Finger"/>
    <property type="match status" value="1"/>
</dbReference>
<evidence type="ECO:0000313" key="8">
    <source>
        <dbReference type="Proteomes" id="UP000193144"/>
    </source>
</evidence>
<dbReference type="InterPro" id="IPR013087">
    <property type="entry name" value="Znf_C2H2_type"/>
</dbReference>
<gene>
    <name evidence="7" type="ORF">BCR34DRAFT_461923</name>
</gene>
<dbReference type="GO" id="GO:0045944">
    <property type="term" value="P:positive regulation of transcription by RNA polymerase II"/>
    <property type="evidence" value="ECO:0007669"/>
    <property type="project" value="UniProtKB-ARBA"/>
</dbReference>
<dbReference type="PANTHER" id="PTHR19818">
    <property type="entry name" value="ZINC FINGER PROTEIN ZIC AND GLI"/>
    <property type="match status" value="1"/>
</dbReference>
<dbReference type="STRING" id="1231657.A0A1Y1ZQD5"/>
<evidence type="ECO:0000313" key="7">
    <source>
        <dbReference type="EMBL" id="ORY12462.1"/>
    </source>
</evidence>
<accession>A0A1Y1ZQD5</accession>
<dbReference type="Proteomes" id="UP000193144">
    <property type="component" value="Unassembled WGS sequence"/>
</dbReference>
<sequence length="66" mass="7789">TFRRLETIRSHVQAHLSDRQFRCNGCGKCFVREHDLKRHSYTHSGNEPHKCLCGAGFIRYDAFTRH</sequence>
<dbReference type="GO" id="GO:0005634">
    <property type="term" value="C:nucleus"/>
    <property type="evidence" value="ECO:0007669"/>
    <property type="project" value="UniProtKB-ARBA"/>
</dbReference>
<feature type="non-terminal residue" evidence="7">
    <location>
        <position position="66"/>
    </location>
</feature>
<dbReference type="Pfam" id="PF00096">
    <property type="entry name" value="zf-C2H2"/>
    <property type="match status" value="1"/>
</dbReference>
<dbReference type="InterPro" id="IPR050329">
    <property type="entry name" value="GLI_C2H2-zinc-finger"/>
</dbReference>
<evidence type="ECO:0000256" key="4">
    <source>
        <dbReference type="ARBA" id="ARBA00022833"/>
    </source>
</evidence>
<name>A0A1Y1ZQD5_9PLEO</name>
<evidence type="ECO:0000256" key="3">
    <source>
        <dbReference type="ARBA" id="ARBA00022771"/>
    </source>
</evidence>
<evidence type="ECO:0000256" key="1">
    <source>
        <dbReference type="ARBA" id="ARBA00022723"/>
    </source>
</evidence>
<evidence type="ECO:0000259" key="6">
    <source>
        <dbReference type="PROSITE" id="PS50157"/>
    </source>
</evidence>
<keyword evidence="4" id="KW-0862">Zinc</keyword>
<feature type="domain" description="C2H2-type" evidence="6">
    <location>
        <begin position="21"/>
        <end position="48"/>
    </location>
</feature>
<evidence type="ECO:0000256" key="5">
    <source>
        <dbReference type="PROSITE-ProRule" id="PRU00042"/>
    </source>
</evidence>
<dbReference type="EMBL" id="MCFA01000051">
    <property type="protein sequence ID" value="ORY12462.1"/>
    <property type="molecule type" value="Genomic_DNA"/>
</dbReference>
<dbReference type="AlphaFoldDB" id="A0A1Y1ZQD5"/>